<dbReference type="AlphaFoldDB" id="A0A6J6KXR6"/>
<proteinExistence type="inferred from homology"/>
<evidence type="ECO:0000256" key="3">
    <source>
        <dbReference type="ARBA" id="ARBA00012824"/>
    </source>
</evidence>
<dbReference type="PANTHER" id="PTHR42839:SF2">
    <property type="entry name" value="ISOCHORISMATE SYNTHASE ENTC"/>
    <property type="match status" value="1"/>
</dbReference>
<dbReference type="InterPro" id="IPR019999">
    <property type="entry name" value="Anth_synth_I-like"/>
</dbReference>
<evidence type="ECO:0000256" key="2">
    <source>
        <dbReference type="ARBA" id="ARBA00005297"/>
    </source>
</evidence>
<dbReference type="Gene3D" id="3.60.120.10">
    <property type="entry name" value="Anthranilate synthase"/>
    <property type="match status" value="1"/>
</dbReference>
<dbReference type="GO" id="GO:0009697">
    <property type="term" value="P:salicylic acid biosynthetic process"/>
    <property type="evidence" value="ECO:0007669"/>
    <property type="project" value="TreeGrafter"/>
</dbReference>
<reference evidence="7" key="1">
    <citation type="submission" date="2020-05" db="EMBL/GenBank/DDBJ databases">
        <authorList>
            <person name="Chiriac C."/>
            <person name="Salcher M."/>
            <person name="Ghai R."/>
            <person name="Kavagutti S V."/>
        </authorList>
    </citation>
    <scope>NUCLEOTIDE SEQUENCE</scope>
</reference>
<protein>
    <recommendedName>
        <fullName evidence="3">isochorismate synthase</fullName>
        <ecNumber evidence="3">5.4.4.2</ecNumber>
    </recommendedName>
    <alternativeName>
        <fullName evidence="5">Isochorismate mutase</fullName>
    </alternativeName>
</protein>
<comment type="catalytic activity">
    <reaction evidence="1">
        <text>chorismate = isochorismate</text>
        <dbReference type="Rhea" id="RHEA:18985"/>
        <dbReference type="ChEBI" id="CHEBI:29748"/>
        <dbReference type="ChEBI" id="CHEBI:29780"/>
        <dbReference type="EC" id="5.4.4.2"/>
    </reaction>
</comment>
<dbReference type="PANTHER" id="PTHR42839">
    <property type="entry name" value="ISOCHORISMATE SYNTHASE ENTC"/>
    <property type="match status" value="1"/>
</dbReference>
<evidence type="ECO:0000313" key="7">
    <source>
        <dbReference type="EMBL" id="CAB4653064.1"/>
    </source>
</evidence>
<dbReference type="EMBL" id="CAEZWJ010000017">
    <property type="protein sequence ID" value="CAB4653064.1"/>
    <property type="molecule type" value="Genomic_DNA"/>
</dbReference>
<sequence>MIHRTVRIDTSFDLNNVCAGDGLLFVRDGVGYAAREVHFTGDDPATRKQLSDSIHSGHNSAIDLPAIGPIAFGTIPFLPHEPSNFVVSAATFAKRADGTHTLTLVGHTIDEVDDLAIARALRAATEARPPRPSSNSFRVGARTPVGRYLDAVTLARDAVRNGLIKKAVIARDIEVHADEPIDVHSVLLRLRASFGSSYRFCIGNMIGASPELLIEVADREVRSRPLAGTTPRTGDPDTDKQLADELVSSTKNQVEHRVVVDMVHDTLLPFCSYLDWEAEPSIVTVANVQHLGTYIEGALTEPTAHVMTLLKALCPTPALGGFPSETAIEFITDNEPMERGNYGGAVGWMDANGNGTFAVTIRCAELSEDRRTARLFAGGGIVAESNPYAELAETQAKFQAMLSAIVRP</sequence>
<accession>A0A6J6KXR6</accession>
<dbReference type="InterPro" id="IPR005801">
    <property type="entry name" value="ADC_synthase"/>
</dbReference>
<keyword evidence="4" id="KW-0413">Isomerase</keyword>
<feature type="domain" description="Chorismate-utilising enzyme C-terminal" evidence="6">
    <location>
        <begin position="147"/>
        <end position="397"/>
    </location>
</feature>
<evidence type="ECO:0000259" key="6">
    <source>
        <dbReference type="Pfam" id="PF00425"/>
    </source>
</evidence>
<evidence type="ECO:0000256" key="1">
    <source>
        <dbReference type="ARBA" id="ARBA00000799"/>
    </source>
</evidence>
<dbReference type="NCBIfam" id="TIGR00543">
    <property type="entry name" value="isochor_syn"/>
    <property type="match status" value="1"/>
</dbReference>
<evidence type="ECO:0000256" key="5">
    <source>
        <dbReference type="ARBA" id="ARBA00041564"/>
    </source>
</evidence>
<dbReference type="GO" id="GO:0008909">
    <property type="term" value="F:isochorismate synthase activity"/>
    <property type="evidence" value="ECO:0007669"/>
    <property type="project" value="UniProtKB-EC"/>
</dbReference>
<dbReference type="SUPFAM" id="SSF56322">
    <property type="entry name" value="ADC synthase"/>
    <property type="match status" value="1"/>
</dbReference>
<name>A0A6J6KXR6_9ZZZZ</name>
<dbReference type="InterPro" id="IPR015890">
    <property type="entry name" value="Chorismate_C"/>
</dbReference>
<evidence type="ECO:0000256" key="4">
    <source>
        <dbReference type="ARBA" id="ARBA00023235"/>
    </source>
</evidence>
<comment type="similarity">
    <text evidence="2">Belongs to the isochorismate synthase family.</text>
</comment>
<dbReference type="PRINTS" id="PR00095">
    <property type="entry name" value="ANTSNTHASEI"/>
</dbReference>
<organism evidence="7">
    <name type="scientific">freshwater metagenome</name>
    <dbReference type="NCBI Taxonomy" id="449393"/>
    <lineage>
        <taxon>unclassified sequences</taxon>
        <taxon>metagenomes</taxon>
        <taxon>ecological metagenomes</taxon>
    </lineage>
</organism>
<dbReference type="Pfam" id="PF00425">
    <property type="entry name" value="Chorismate_bind"/>
    <property type="match status" value="1"/>
</dbReference>
<dbReference type="InterPro" id="IPR004561">
    <property type="entry name" value="IsoChor_synthase"/>
</dbReference>
<gene>
    <name evidence="7" type="ORF">UFOPK2214_00729</name>
</gene>
<dbReference type="EC" id="5.4.4.2" evidence="3"/>